<feature type="signal peptide" evidence="1">
    <location>
        <begin position="1"/>
        <end position="19"/>
    </location>
</feature>
<reference evidence="2" key="1">
    <citation type="submission" date="2023-02" db="EMBL/GenBank/DDBJ databases">
        <title>Tahibacter soli sp. nov. isolated from soil.</title>
        <authorList>
            <person name="Baek J.H."/>
            <person name="Lee J.K."/>
            <person name="Choi D.G."/>
            <person name="Jeon C.O."/>
        </authorList>
    </citation>
    <scope>NUCLEOTIDE SEQUENCE</scope>
    <source>
        <strain evidence="2">BL</strain>
    </source>
</reference>
<dbReference type="Proteomes" id="UP001139971">
    <property type="component" value="Unassembled WGS sequence"/>
</dbReference>
<evidence type="ECO:0000256" key="1">
    <source>
        <dbReference type="SAM" id="SignalP"/>
    </source>
</evidence>
<sequence>MRRLFAFLLCLFAPLAACAQSPAPTNAPANGFDFLIGEWSLDVRVKVSGLAAWIHGTPKLTGTLRAWRTADGIDDELRIVDASGNPRSTTRSRRTFDAATARWSIASLDPYDARDGAASARLEDGEMRVEGSYRKGDARTLTRTRYYAIAPDAFRLRQDRSTDDGATWDEGAFEYDAKRIAPAAAPR</sequence>
<keyword evidence="1" id="KW-0732">Signal</keyword>
<organism evidence="2 3">
    <name type="scientific">Tahibacter soli</name>
    <dbReference type="NCBI Taxonomy" id="2983605"/>
    <lineage>
        <taxon>Bacteria</taxon>
        <taxon>Pseudomonadati</taxon>
        <taxon>Pseudomonadota</taxon>
        <taxon>Gammaproteobacteria</taxon>
        <taxon>Lysobacterales</taxon>
        <taxon>Rhodanobacteraceae</taxon>
        <taxon>Tahibacter</taxon>
    </lineage>
</organism>
<keyword evidence="3" id="KW-1185">Reference proteome</keyword>
<evidence type="ECO:0000313" key="2">
    <source>
        <dbReference type="EMBL" id="MDC8011810.1"/>
    </source>
</evidence>
<protein>
    <recommendedName>
        <fullName evidence="4">DUF1579 domain-containing protein</fullName>
    </recommendedName>
</protein>
<evidence type="ECO:0008006" key="4">
    <source>
        <dbReference type="Google" id="ProtNLM"/>
    </source>
</evidence>
<comment type="caution">
    <text evidence="2">The sequence shown here is derived from an EMBL/GenBank/DDBJ whole genome shotgun (WGS) entry which is preliminary data.</text>
</comment>
<gene>
    <name evidence="2" type="ORF">OD750_004540</name>
</gene>
<dbReference type="RefSeq" id="WP_263545108.1">
    <property type="nucleotide sequence ID" value="NZ_JAOVZO020000003.1"/>
</dbReference>
<accession>A0A9X3YIN2</accession>
<feature type="chain" id="PRO_5040760999" description="DUF1579 domain-containing protein" evidence="1">
    <location>
        <begin position="20"/>
        <end position="187"/>
    </location>
</feature>
<evidence type="ECO:0000313" key="3">
    <source>
        <dbReference type="Proteomes" id="UP001139971"/>
    </source>
</evidence>
<name>A0A9X3YIN2_9GAMM</name>
<dbReference type="AlphaFoldDB" id="A0A9X3YIN2"/>
<dbReference type="EMBL" id="JAOVZO020000003">
    <property type="protein sequence ID" value="MDC8011810.1"/>
    <property type="molecule type" value="Genomic_DNA"/>
</dbReference>
<proteinExistence type="predicted"/>